<dbReference type="SUPFAM" id="SSF81383">
    <property type="entry name" value="F-box domain"/>
    <property type="match status" value="1"/>
</dbReference>
<protein>
    <recommendedName>
        <fullName evidence="3">F-box domain-containing protein</fullName>
    </recommendedName>
</protein>
<evidence type="ECO:0008006" key="3">
    <source>
        <dbReference type="Google" id="ProtNLM"/>
    </source>
</evidence>
<keyword evidence="2" id="KW-1185">Reference proteome</keyword>
<dbReference type="Proteomes" id="UP001497516">
    <property type="component" value="Chromosome 6"/>
</dbReference>
<dbReference type="AlphaFoldDB" id="A0AAV2FGN4"/>
<evidence type="ECO:0000313" key="1">
    <source>
        <dbReference type="EMBL" id="CAL1397469.1"/>
    </source>
</evidence>
<dbReference type="EMBL" id="OZ034819">
    <property type="protein sequence ID" value="CAL1397469.1"/>
    <property type="molecule type" value="Genomic_DNA"/>
</dbReference>
<organism evidence="1 2">
    <name type="scientific">Linum trigynum</name>
    <dbReference type="NCBI Taxonomy" id="586398"/>
    <lineage>
        <taxon>Eukaryota</taxon>
        <taxon>Viridiplantae</taxon>
        <taxon>Streptophyta</taxon>
        <taxon>Embryophyta</taxon>
        <taxon>Tracheophyta</taxon>
        <taxon>Spermatophyta</taxon>
        <taxon>Magnoliopsida</taxon>
        <taxon>eudicotyledons</taxon>
        <taxon>Gunneridae</taxon>
        <taxon>Pentapetalae</taxon>
        <taxon>rosids</taxon>
        <taxon>fabids</taxon>
        <taxon>Malpighiales</taxon>
        <taxon>Linaceae</taxon>
        <taxon>Linum</taxon>
    </lineage>
</organism>
<proteinExistence type="predicted"/>
<dbReference type="InterPro" id="IPR036047">
    <property type="entry name" value="F-box-like_dom_sf"/>
</dbReference>
<reference evidence="1 2" key="1">
    <citation type="submission" date="2024-04" db="EMBL/GenBank/DDBJ databases">
        <authorList>
            <person name="Fracassetti M."/>
        </authorList>
    </citation>
    <scope>NUCLEOTIDE SEQUENCE [LARGE SCALE GENOMIC DNA]</scope>
</reference>
<gene>
    <name evidence="1" type="ORF">LTRI10_LOCUS37767</name>
</gene>
<sequence>MAAAAAKKRVQIPTDLTTDILWRLPANACTFRFRCVSKSWRDFLSNPYYISQQLSGCADDSSSSDHKTMIKSGSFLSMSSVSIMHSDNTFEPLLPKNYRDAKRI</sequence>
<evidence type="ECO:0000313" key="2">
    <source>
        <dbReference type="Proteomes" id="UP001497516"/>
    </source>
</evidence>
<name>A0AAV2FGN4_9ROSI</name>
<accession>A0AAV2FGN4</accession>